<evidence type="ECO:0000256" key="1">
    <source>
        <dbReference type="ARBA" id="ARBA00004141"/>
    </source>
</evidence>
<dbReference type="GO" id="GO:0016020">
    <property type="term" value="C:membrane"/>
    <property type="evidence" value="ECO:0007669"/>
    <property type="project" value="UniProtKB-SubCell"/>
</dbReference>
<feature type="transmembrane region" description="Helical" evidence="7">
    <location>
        <begin position="88"/>
        <end position="114"/>
    </location>
</feature>
<feature type="transmembrane region" description="Helical" evidence="7">
    <location>
        <begin position="178"/>
        <end position="198"/>
    </location>
</feature>
<accession>A0AAJ0HA07</accession>
<comment type="similarity">
    <text evidence="5">Belongs to the SAT4 family.</text>
</comment>
<dbReference type="PANTHER" id="PTHR33048:SF47">
    <property type="entry name" value="INTEGRAL MEMBRANE PROTEIN-RELATED"/>
    <property type="match status" value="1"/>
</dbReference>
<feature type="transmembrane region" description="Helical" evidence="7">
    <location>
        <begin position="48"/>
        <end position="68"/>
    </location>
</feature>
<feature type="region of interest" description="Disordered" evidence="6">
    <location>
        <begin position="332"/>
        <end position="354"/>
    </location>
</feature>
<gene>
    <name evidence="9" type="ORF">B0T25DRAFT_462534</name>
</gene>
<dbReference type="EMBL" id="JAUIQD010000007">
    <property type="protein sequence ID" value="KAK3344258.1"/>
    <property type="molecule type" value="Genomic_DNA"/>
</dbReference>
<evidence type="ECO:0000256" key="2">
    <source>
        <dbReference type="ARBA" id="ARBA00022692"/>
    </source>
</evidence>
<feature type="transmembrane region" description="Helical" evidence="7">
    <location>
        <begin position="14"/>
        <end position="36"/>
    </location>
</feature>
<organism evidence="9 10">
    <name type="scientific">Lasiosphaeria hispida</name>
    <dbReference type="NCBI Taxonomy" id="260671"/>
    <lineage>
        <taxon>Eukaryota</taxon>
        <taxon>Fungi</taxon>
        <taxon>Dikarya</taxon>
        <taxon>Ascomycota</taxon>
        <taxon>Pezizomycotina</taxon>
        <taxon>Sordariomycetes</taxon>
        <taxon>Sordariomycetidae</taxon>
        <taxon>Sordariales</taxon>
        <taxon>Lasiosphaeriaceae</taxon>
        <taxon>Lasiosphaeria</taxon>
    </lineage>
</organism>
<dbReference type="InterPro" id="IPR049326">
    <property type="entry name" value="Rhodopsin_dom_fungi"/>
</dbReference>
<feature type="domain" description="Rhodopsin" evidence="8">
    <location>
        <begin position="32"/>
        <end position="271"/>
    </location>
</feature>
<dbReference type="PANTHER" id="PTHR33048">
    <property type="entry name" value="PTH11-LIKE INTEGRAL MEMBRANE PROTEIN (AFU_ORTHOLOGUE AFUA_5G11245)"/>
    <property type="match status" value="1"/>
</dbReference>
<sequence>MDASFSPTSPLQQFGIAVNFFFPALALVVIGLRIYSKASMKSFGADDAFICLAMIFSIALTIASYFYIKTNFVGIDFSDVPPHDSTPPLVWQLAIQVLYFPILVFVKLSVLCFLLRLGGHKPGVRYVIHGLNIFQSGLGISVFVANLLQCRPLEFYWNHSVPGGTCFNQPIFYLMQSGLNFVTDIFTLALPIWIFLGLKMPRRLKIATLYVFLLGGVVTLIGITRFVFLYLLFFSSHGQTENYTMSFCLSAVETNLAIICACAPTLRGLLRSWFPRVLVTGAGREYATGIPYSEVAAAGNRNSYRYSSRYHSNRYSTRFSFCNEGQFCVKGAAPPRNTNTNNHTQASEGLGRSLSQEEIMSYHGGVMRTTTTDVMSKNVDETRSTVTRVDTVSRNGNGERPISRGRGAL</sequence>
<feature type="transmembrane region" description="Helical" evidence="7">
    <location>
        <begin position="210"/>
        <end position="231"/>
    </location>
</feature>
<protein>
    <recommendedName>
        <fullName evidence="8">Rhodopsin domain-containing protein</fullName>
    </recommendedName>
</protein>
<evidence type="ECO:0000256" key="7">
    <source>
        <dbReference type="SAM" id="Phobius"/>
    </source>
</evidence>
<keyword evidence="2 7" id="KW-0812">Transmembrane</keyword>
<dbReference type="AlphaFoldDB" id="A0AAJ0HA07"/>
<evidence type="ECO:0000256" key="6">
    <source>
        <dbReference type="SAM" id="MobiDB-lite"/>
    </source>
</evidence>
<evidence type="ECO:0000313" key="10">
    <source>
        <dbReference type="Proteomes" id="UP001275084"/>
    </source>
</evidence>
<evidence type="ECO:0000256" key="4">
    <source>
        <dbReference type="ARBA" id="ARBA00023136"/>
    </source>
</evidence>
<feature type="region of interest" description="Disordered" evidence="6">
    <location>
        <begin position="389"/>
        <end position="409"/>
    </location>
</feature>
<comment type="subcellular location">
    <subcellularLocation>
        <location evidence="1">Membrane</location>
        <topology evidence="1">Multi-pass membrane protein</topology>
    </subcellularLocation>
</comment>
<evidence type="ECO:0000256" key="3">
    <source>
        <dbReference type="ARBA" id="ARBA00022989"/>
    </source>
</evidence>
<dbReference type="Proteomes" id="UP001275084">
    <property type="component" value="Unassembled WGS sequence"/>
</dbReference>
<keyword evidence="3 7" id="KW-1133">Transmembrane helix</keyword>
<reference evidence="9" key="1">
    <citation type="journal article" date="2023" name="Mol. Phylogenet. Evol.">
        <title>Genome-scale phylogeny and comparative genomics of the fungal order Sordariales.</title>
        <authorList>
            <person name="Hensen N."/>
            <person name="Bonometti L."/>
            <person name="Westerberg I."/>
            <person name="Brannstrom I.O."/>
            <person name="Guillou S."/>
            <person name="Cros-Aarteil S."/>
            <person name="Calhoun S."/>
            <person name="Haridas S."/>
            <person name="Kuo A."/>
            <person name="Mondo S."/>
            <person name="Pangilinan J."/>
            <person name="Riley R."/>
            <person name="LaButti K."/>
            <person name="Andreopoulos B."/>
            <person name="Lipzen A."/>
            <person name="Chen C."/>
            <person name="Yan M."/>
            <person name="Daum C."/>
            <person name="Ng V."/>
            <person name="Clum A."/>
            <person name="Steindorff A."/>
            <person name="Ohm R.A."/>
            <person name="Martin F."/>
            <person name="Silar P."/>
            <person name="Natvig D.O."/>
            <person name="Lalanne C."/>
            <person name="Gautier V."/>
            <person name="Ament-Velasquez S.L."/>
            <person name="Kruys A."/>
            <person name="Hutchinson M.I."/>
            <person name="Powell A.J."/>
            <person name="Barry K."/>
            <person name="Miller A.N."/>
            <person name="Grigoriev I.V."/>
            <person name="Debuchy R."/>
            <person name="Gladieux P."/>
            <person name="Hiltunen Thoren M."/>
            <person name="Johannesson H."/>
        </authorList>
    </citation>
    <scope>NUCLEOTIDE SEQUENCE</scope>
    <source>
        <strain evidence="9">CBS 955.72</strain>
    </source>
</reference>
<comment type="caution">
    <text evidence="9">The sequence shown here is derived from an EMBL/GenBank/DDBJ whole genome shotgun (WGS) entry which is preliminary data.</text>
</comment>
<keyword evidence="4 7" id="KW-0472">Membrane</keyword>
<evidence type="ECO:0000313" key="9">
    <source>
        <dbReference type="EMBL" id="KAK3344258.1"/>
    </source>
</evidence>
<proteinExistence type="inferred from homology"/>
<evidence type="ECO:0000259" key="8">
    <source>
        <dbReference type="Pfam" id="PF20684"/>
    </source>
</evidence>
<feature type="transmembrane region" description="Helical" evidence="7">
    <location>
        <begin position="126"/>
        <end position="148"/>
    </location>
</feature>
<dbReference type="InterPro" id="IPR052337">
    <property type="entry name" value="SAT4-like"/>
</dbReference>
<feature type="compositionally biased region" description="Polar residues" evidence="6">
    <location>
        <begin position="336"/>
        <end position="354"/>
    </location>
</feature>
<evidence type="ECO:0000256" key="5">
    <source>
        <dbReference type="ARBA" id="ARBA00038359"/>
    </source>
</evidence>
<name>A0AAJ0HA07_9PEZI</name>
<dbReference type="Pfam" id="PF20684">
    <property type="entry name" value="Fung_rhodopsin"/>
    <property type="match status" value="1"/>
</dbReference>
<keyword evidence="10" id="KW-1185">Reference proteome</keyword>
<reference evidence="9" key="2">
    <citation type="submission" date="2023-06" db="EMBL/GenBank/DDBJ databases">
        <authorList>
            <consortium name="Lawrence Berkeley National Laboratory"/>
            <person name="Haridas S."/>
            <person name="Hensen N."/>
            <person name="Bonometti L."/>
            <person name="Westerberg I."/>
            <person name="Brannstrom I.O."/>
            <person name="Guillou S."/>
            <person name="Cros-Aarteil S."/>
            <person name="Calhoun S."/>
            <person name="Kuo A."/>
            <person name="Mondo S."/>
            <person name="Pangilinan J."/>
            <person name="Riley R."/>
            <person name="Labutti K."/>
            <person name="Andreopoulos B."/>
            <person name="Lipzen A."/>
            <person name="Chen C."/>
            <person name="Yanf M."/>
            <person name="Daum C."/>
            <person name="Ng V."/>
            <person name="Clum A."/>
            <person name="Steindorff A."/>
            <person name="Ohm R."/>
            <person name="Martin F."/>
            <person name="Silar P."/>
            <person name="Natvig D."/>
            <person name="Lalanne C."/>
            <person name="Gautier V."/>
            <person name="Ament-Velasquez S.L."/>
            <person name="Kruys A."/>
            <person name="Hutchinson M.I."/>
            <person name="Powell A.J."/>
            <person name="Barry K."/>
            <person name="Miller A.N."/>
            <person name="Grigoriev I.V."/>
            <person name="Debuchy R."/>
            <person name="Gladieux P."/>
            <person name="Thoren M.H."/>
            <person name="Johannesson H."/>
        </authorList>
    </citation>
    <scope>NUCLEOTIDE SEQUENCE</scope>
    <source>
        <strain evidence="9">CBS 955.72</strain>
    </source>
</reference>